<dbReference type="EMBL" id="QXHD01000004">
    <property type="protein sequence ID" value="NEZ58231.1"/>
    <property type="molecule type" value="Genomic_DNA"/>
</dbReference>
<evidence type="ECO:0000313" key="2">
    <source>
        <dbReference type="Proteomes" id="UP000481033"/>
    </source>
</evidence>
<gene>
    <name evidence="1" type="ORF">DXZ20_21815</name>
</gene>
<accession>A0A6M0RR97</accession>
<proteinExistence type="predicted"/>
<comment type="caution">
    <text evidence="1">The sequence shown here is derived from an EMBL/GenBank/DDBJ whole genome shotgun (WGS) entry which is preliminary data.</text>
</comment>
<dbReference type="RefSeq" id="WP_163700660.1">
    <property type="nucleotide sequence ID" value="NZ_QXHD01000004.1"/>
</dbReference>
<sequence length="133" mass="14765">MASIATDEILIPLATQLRDEIGDLLGQFSDGEPAFTVEPPEDVRRNSVTGLFCGIDRFLMGGSDRVSGGAHKNAYTRVTLVNYDRQSVNLVEAANRIEATFNQFRPSIHSPSSDDVYEQIVFSLYSPYFLTRS</sequence>
<dbReference type="AlphaFoldDB" id="A0A6M0RR97"/>
<protein>
    <submittedName>
        <fullName evidence="1">Uncharacterized protein</fullName>
    </submittedName>
</protein>
<name>A0A6M0RR97_9CYAN</name>
<reference evidence="1 2" key="1">
    <citation type="journal article" date="2020" name="Microb. Ecol.">
        <title>Ecogenomics of the Marine Benthic Filamentous Cyanobacterium Adonisia.</title>
        <authorList>
            <person name="Walter J.M."/>
            <person name="Coutinho F.H."/>
            <person name="Leomil L."/>
            <person name="Hargreaves P.I."/>
            <person name="Campeao M.E."/>
            <person name="Vieira V.V."/>
            <person name="Silva B.S."/>
            <person name="Fistarol G.O."/>
            <person name="Salomon P.S."/>
            <person name="Sawabe T."/>
            <person name="Mino S."/>
            <person name="Hosokawa M."/>
            <person name="Miyashita H."/>
            <person name="Maruyama F."/>
            <person name="van Verk M.C."/>
            <person name="Dutilh B.E."/>
            <person name="Thompson C.C."/>
            <person name="Thompson F.L."/>
        </authorList>
    </citation>
    <scope>NUCLEOTIDE SEQUENCE [LARGE SCALE GENOMIC DNA]</scope>
    <source>
        <strain evidence="1 2">CCMR0081</strain>
    </source>
</reference>
<evidence type="ECO:0000313" key="1">
    <source>
        <dbReference type="EMBL" id="NEZ58231.1"/>
    </source>
</evidence>
<organism evidence="1 2">
    <name type="scientific">Adonisia turfae CCMR0081</name>
    <dbReference type="NCBI Taxonomy" id="2292702"/>
    <lineage>
        <taxon>Bacteria</taxon>
        <taxon>Bacillati</taxon>
        <taxon>Cyanobacteriota</taxon>
        <taxon>Adonisia</taxon>
        <taxon>Adonisia turfae</taxon>
    </lineage>
</organism>
<keyword evidence="2" id="KW-1185">Reference proteome</keyword>
<dbReference type="Proteomes" id="UP000481033">
    <property type="component" value="Unassembled WGS sequence"/>
</dbReference>